<dbReference type="SUPFAM" id="SSF54292">
    <property type="entry name" value="2Fe-2S ferredoxin-like"/>
    <property type="match status" value="1"/>
</dbReference>
<feature type="domain" description="2Fe-2S ferredoxin-type" evidence="1">
    <location>
        <begin position="5"/>
        <end position="47"/>
    </location>
</feature>
<accession>A0ABV9VSS1</accession>
<gene>
    <name evidence="2" type="ORF">ACFPIJ_16630</name>
</gene>
<proteinExistence type="predicted"/>
<dbReference type="Gene3D" id="3.10.20.30">
    <property type="match status" value="1"/>
</dbReference>
<dbReference type="EMBL" id="JBHSIU010000018">
    <property type="protein sequence ID" value="MFC4999456.1"/>
    <property type="molecule type" value="Genomic_DNA"/>
</dbReference>
<evidence type="ECO:0000259" key="1">
    <source>
        <dbReference type="Pfam" id="PF00111"/>
    </source>
</evidence>
<organism evidence="2 3">
    <name type="scientific">Dactylosporangium cerinum</name>
    <dbReference type="NCBI Taxonomy" id="1434730"/>
    <lineage>
        <taxon>Bacteria</taxon>
        <taxon>Bacillati</taxon>
        <taxon>Actinomycetota</taxon>
        <taxon>Actinomycetes</taxon>
        <taxon>Micromonosporales</taxon>
        <taxon>Micromonosporaceae</taxon>
        <taxon>Dactylosporangium</taxon>
    </lineage>
</organism>
<dbReference type="InterPro" id="IPR036010">
    <property type="entry name" value="2Fe-2S_ferredoxin-like_sf"/>
</dbReference>
<dbReference type="InterPro" id="IPR001041">
    <property type="entry name" value="2Fe-2S_ferredoxin-type"/>
</dbReference>
<reference evidence="3" key="1">
    <citation type="journal article" date="2019" name="Int. J. Syst. Evol. Microbiol.">
        <title>The Global Catalogue of Microorganisms (GCM) 10K type strain sequencing project: providing services to taxonomists for standard genome sequencing and annotation.</title>
        <authorList>
            <consortium name="The Broad Institute Genomics Platform"/>
            <consortium name="The Broad Institute Genome Sequencing Center for Infectious Disease"/>
            <person name="Wu L."/>
            <person name="Ma J."/>
        </authorList>
    </citation>
    <scope>NUCLEOTIDE SEQUENCE [LARGE SCALE GENOMIC DNA]</scope>
    <source>
        <strain evidence="3">CGMCC 4.7152</strain>
    </source>
</reference>
<dbReference type="Pfam" id="PF00111">
    <property type="entry name" value="Fer2"/>
    <property type="match status" value="1"/>
</dbReference>
<protein>
    <submittedName>
        <fullName evidence="2">2Fe-2S iron-sulfur cluster-binding protein</fullName>
    </submittedName>
</protein>
<name>A0ABV9VSS1_9ACTN</name>
<sequence length="77" mass="8487">MCSCPAGCRMGICHSCVVRLRSGRVRDLRTGRVHGDWDELIQTCVTAAAVPSRSMCRRTNCASARTSHRGRLQGDRP</sequence>
<evidence type="ECO:0000313" key="3">
    <source>
        <dbReference type="Proteomes" id="UP001595912"/>
    </source>
</evidence>
<evidence type="ECO:0000313" key="2">
    <source>
        <dbReference type="EMBL" id="MFC4999456.1"/>
    </source>
</evidence>
<dbReference type="InterPro" id="IPR012675">
    <property type="entry name" value="Beta-grasp_dom_sf"/>
</dbReference>
<dbReference type="RefSeq" id="WP_380116199.1">
    <property type="nucleotide sequence ID" value="NZ_JBHSIU010000018.1"/>
</dbReference>
<dbReference type="Proteomes" id="UP001595912">
    <property type="component" value="Unassembled WGS sequence"/>
</dbReference>
<keyword evidence="3" id="KW-1185">Reference proteome</keyword>
<comment type="caution">
    <text evidence="2">The sequence shown here is derived from an EMBL/GenBank/DDBJ whole genome shotgun (WGS) entry which is preliminary data.</text>
</comment>